<feature type="compositionally biased region" description="Basic residues" evidence="3">
    <location>
        <begin position="20"/>
        <end position="29"/>
    </location>
</feature>
<dbReference type="InterPro" id="IPR038187">
    <property type="entry name" value="NAC_A/B_dom_sf"/>
</dbReference>
<evidence type="ECO:0000256" key="3">
    <source>
        <dbReference type="SAM" id="MobiDB-lite"/>
    </source>
</evidence>
<name>A0A6T5SQP0_9CHLO</name>
<evidence type="ECO:0000256" key="1">
    <source>
        <dbReference type="ARBA" id="ARBA00005296"/>
    </source>
</evidence>
<dbReference type="PANTHER" id="PTHR10351">
    <property type="entry name" value="TRANSCRIPTION FACTOR BTF3 FAMILY MEMBER"/>
    <property type="match status" value="1"/>
</dbReference>
<dbReference type="EMBL" id="HBFF01000642">
    <property type="protein sequence ID" value="CAD8727592.1"/>
    <property type="molecule type" value="Transcribed_RNA"/>
</dbReference>
<comment type="subunit">
    <text evidence="2">Part of the nascent polypeptide-associated complex (NAC).</text>
</comment>
<sequence length="125" mass="13837">MDVDRLQRLANAVRTGGKGSVRRKKKAAHKAVSNDDKKLHTTLKRMGMNEIPGIEEVNIFHSDNVINFVHPKVQASIPANTYVVSGHSETKHIQDILPSIVNQLGPENLANLKRMAEQYKSGDTA</sequence>
<keyword evidence="2" id="KW-0805">Transcription regulation</keyword>
<dbReference type="InterPro" id="IPR002715">
    <property type="entry name" value="Nas_poly-pep-assoc_cplx_dom"/>
</dbReference>
<dbReference type="PROSITE" id="PS51151">
    <property type="entry name" value="NAC_AB"/>
    <property type="match status" value="1"/>
</dbReference>
<comment type="similarity">
    <text evidence="1 2">Belongs to the NAC-beta family.</text>
</comment>
<feature type="region of interest" description="Disordered" evidence="3">
    <location>
        <begin position="14"/>
        <end position="36"/>
    </location>
</feature>
<dbReference type="Gene3D" id="2.20.70.30">
    <property type="entry name" value="Nascent polypeptide-associated complex domain"/>
    <property type="match status" value="1"/>
</dbReference>
<gene>
    <name evidence="5" type="ORF">OMED0936_LOCUS509</name>
</gene>
<evidence type="ECO:0000313" key="5">
    <source>
        <dbReference type="EMBL" id="CAD8727592.1"/>
    </source>
</evidence>
<feature type="domain" description="NAC-A/B" evidence="4">
    <location>
        <begin position="33"/>
        <end position="97"/>
    </location>
</feature>
<dbReference type="InterPro" id="IPR039370">
    <property type="entry name" value="BTF3"/>
</dbReference>
<evidence type="ECO:0000256" key="2">
    <source>
        <dbReference type="RuleBase" id="RU361272"/>
    </source>
</evidence>
<evidence type="ECO:0000259" key="4">
    <source>
        <dbReference type="PROSITE" id="PS51151"/>
    </source>
</evidence>
<proteinExistence type="inferred from homology"/>
<dbReference type="FunFam" id="2.20.70.30:FF:000001">
    <property type="entry name" value="Transcription factor BTF3 homolog"/>
    <property type="match status" value="1"/>
</dbReference>
<dbReference type="AlphaFoldDB" id="A0A6T5SQP0"/>
<accession>A0A6T5SQP0</accession>
<organism evidence="5">
    <name type="scientific">Ostreococcus mediterraneus</name>
    <dbReference type="NCBI Taxonomy" id="1486918"/>
    <lineage>
        <taxon>Eukaryota</taxon>
        <taxon>Viridiplantae</taxon>
        <taxon>Chlorophyta</taxon>
        <taxon>Mamiellophyceae</taxon>
        <taxon>Mamiellales</taxon>
        <taxon>Bathycoccaceae</taxon>
        <taxon>Ostreococcus</taxon>
    </lineage>
</organism>
<keyword evidence="2" id="KW-0804">Transcription</keyword>
<dbReference type="CDD" id="cd22055">
    <property type="entry name" value="NAC_BTF3"/>
    <property type="match status" value="1"/>
</dbReference>
<protein>
    <recommendedName>
        <fullName evidence="2">Nascent polypeptide-associated complex subunit beta</fullName>
    </recommendedName>
</protein>
<dbReference type="SMART" id="SM01407">
    <property type="entry name" value="NAC"/>
    <property type="match status" value="1"/>
</dbReference>
<reference evidence="5" key="1">
    <citation type="submission" date="2021-01" db="EMBL/GenBank/DDBJ databases">
        <authorList>
            <person name="Corre E."/>
            <person name="Pelletier E."/>
            <person name="Niang G."/>
            <person name="Scheremetjew M."/>
            <person name="Finn R."/>
            <person name="Kale V."/>
            <person name="Holt S."/>
            <person name="Cochrane G."/>
            <person name="Meng A."/>
            <person name="Brown T."/>
            <person name="Cohen L."/>
        </authorList>
    </citation>
    <scope>NUCLEOTIDE SEQUENCE</scope>
    <source>
        <strain evidence="5">Clade-D-RCC2573</strain>
    </source>
</reference>
<dbReference type="Pfam" id="PF01849">
    <property type="entry name" value="NAC"/>
    <property type="match status" value="1"/>
</dbReference>